<name>A0ABP7NPE0_9SPHI</name>
<sequence>MVSLIAAARPPMVILALRPEIKPWNNWILKGVSGSAPLNNSAWLLRYSCRIHSIMLRDKAAEKNAVRKMSTIMQRVALRYFARMINFGITRYITE</sequence>
<evidence type="ECO:0000313" key="1">
    <source>
        <dbReference type="EMBL" id="GAA3950644.1"/>
    </source>
</evidence>
<comment type="caution">
    <text evidence="1">The sequence shown here is derived from an EMBL/GenBank/DDBJ whole genome shotgun (WGS) entry which is preliminary data.</text>
</comment>
<dbReference type="EMBL" id="BAABAK010000001">
    <property type="protein sequence ID" value="GAA3950644.1"/>
    <property type="molecule type" value="Genomic_DNA"/>
</dbReference>
<reference evidence="2" key="1">
    <citation type="journal article" date="2019" name="Int. J. Syst. Evol. Microbiol.">
        <title>The Global Catalogue of Microorganisms (GCM) 10K type strain sequencing project: providing services to taxonomists for standard genome sequencing and annotation.</title>
        <authorList>
            <consortium name="The Broad Institute Genomics Platform"/>
            <consortium name="The Broad Institute Genome Sequencing Center for Infectious Disease"/>
            <person name="Wu L."/>
            <person name="Ma J."/>
        </authorList>
    </citation>
    <scope>NUCLEOTIDE SEQUENCE [LARGE SCALE GENOMIC DNA]</scope>
    <source>
        <strain evidence="2">JCM 17338</strain>
    </source>
</reference>
<evidence type="ECO:0000313" key="2">
    <source>
        <dbReference type="Proteomes" id="UP001501081"/>
    </source>
</evidence>
<keyword evidence="2" id="KW-1185">Reference proteome</keyword>
<proteinExistence type="predicted"/>
<protein>
    <submittedName>
        <fullName evidence="1">Uncharacterized protein</fullName>
    </submittedName>
</protein>
<organism evidence="1 2">
    <name type="scientific">Pedobacter ginsengiterrae</name>
    <dbReference type="NCBI Taxonomy" id="871696"/>
    <lineage>
        <taxon>Bacteria</taxon>
        <taxon>Pseudomonadati</taxon>
        <taxon>Bacteroidota</taxon>
        <taxon>Sphingobacteriia</taxon>
        <taxon>Sphingobacteriales</taxon>
        <taxon>Sphingobacteriaceae</taxon>
        <taxon>Pedobacter</taxon>
    </lineage>
</organism>
<dbReference type="Proteomes" id="UP001501081">
    <property type="component" value="Unassembled WGS sequence"/>
</dbReference>
<accession>A0ABP7NPE0</accession>
<gene>
    <name evidence="1" type="ORF">GCM10022246_01440</name>
</gene>